<proteinExistence type="predicted"/>
<sequence length="617" mass="68715">MATPSSFTSTKNDGGSLETKNPPSKASQPKLAKKKPSPEEIAAIRQARAEKKKLEEDRRLEKEEKARVEAEAGSGPGLDHLDAKGNQLYQPRLWARLSRDVPARVNGVPVGAEEGDRIKVISWNMLAQGLVRRKLFPGSDCLKFKERHPGLSSELVGHGWDLGLFQEVDKIEFHSETLRENGYEWCFMKGYESKQHGLMISWRVDKVKRRGFRGRCFEKVPLKKKMIYLDDESVSGPDQPKRSACSRVTRNVALFVALKLAANPESFDSASPPPRPKGVIAATTHLFWHPMHAYERCRQSGILVRSLEEFRKSMGPEYKDWPVVLAGDFNDQPHSATYHLLTGKRLTDHCKEEIASSSVVHKSIDEKRLRLAESGKQSSPNGSGEATLGSPSDNKEADRNDSMEDVDEEEEEGEEDEEEEEEGGKDDQMLKNCRPATVDDQLLTLSEMIQLHDLSRPPPDQASVIPSEEGSDSLVEEEERIGLQSAYGARYGDVKDPEESQNFFGSKSRGRERYDDPDWNPETPNVHTGDSKEPMWTIFSSLFSLTLDYIFLLPQAVGPSTNSKEAAPASKNGGAAITYPEITSLLRTHGTEVLRPGIPRKGVCASDHIAIAAEIVI</sequence>
<gene>
    <name evidence="1" type="ORF">IE53DRAFT_408498</name>
</gene>
<accession>A0ACD0P6M4</accession>
<keyword evidence="1" id="KW-0255">Endonuclease</keyword>
<dbReference type="Proteomes" id="UP000245626">
    <property type="component" value="Unassembled WGS sequence"/>
</dbReference>
<evidence type="ECO:0000313" key="1">
    <source>
        <dbReference type="EMBL" id="PWN53700.1"/>
    </source>
</evidence>
<evidence type="ECO:0000313" key="2">
    <source>
        <dbReference type="Proteomes" id="UP000245626"/>
    </source>
</evidence>
<keyword evidence="1" id="KW-0378">Hydrolase</keyword>
<keyword evidence="1" id="KW-0540">Nuclease</keyword>
<reference evidence="1 2" key="1">
    <citation type="journal article" date="2018" name="Mol. Biol. Evol.">
        <title>Broad Genomic Sampling Reveals a Smut Pathogenic Ancestry of the Fungal Clade Ustilaginomycotina.</title>
        <authorList>
            <person name="Kijpornyongpan T."/>
            <person name="Mondo S.J."/>
            <person name="Barry K."/>
            <person name="Sandor L."/>
            <person name="Lee J."/>
            <person name="Lipzen A."/>
            <person name="Pangilinan J."/>
            <person name="LaButti K."/>
            <person name="Hainaut M."/>
            <person name="Henrissat B."/>
            <person name="Grigoriev I.V."/>
            <person name="Spatafora J.W."/>
            <person name="Aime M.C."/>
        </authorList>
    </citation>
    <scope>NUCLEOTIDE SEQUENCE [LARGE SCALE GENOMIC DNA]</scope>
    <source>
        <strain evidence="1 2">SA 807</strain>
    </source>
</reference>
<keyword evidence="2" id="KW-1185">Reference proteome</keyword>
<organism evidence="1 2">
    <name type="scientific">Violaceomyces palustris</name>
    <dbReference type="NCBI Taxonomy" id="1673888"/>
    <lineage>
        <taxon>Eukaryota</taxon>
        <taxon>Fungi</taxon>
        <taxon>Dikarya</taxon>
        <taxon>Basidiomycota</taxon>
        <taxon>Ustilaginomycotina</taxon>
        <taxon>Ustilaginomycetes</taxon>
        <taxon>Violaceomycetales</taxon>
        <taxon>Violaceomycetaceae</taxon>
        <taxon>Violaceomyces</taxon>
    </lineage>
</organism>
<dbReference type="EMBL" id="KZ819713">
    <property type="protein sequence ID" value="PWN53700.1"/>
    <property type="molecule type" value="Genomic_DNA"/>
</dbReference>
<name>A0ACD0P6M4_9BASI</name>
<protein>
    <submittedName>
        <fullName evidence="1">Endonuclease/exonuclease/phosphatase</fullName>
    </submittedName>
</protein>